<accession>M2N8G6</accession>
<keyword evidence="3" id="KW-1185">Reference proteome</keyword>
<evidence type="ECO:0000259" key="1">
    <source>
        <dbReference type="Pfam" id="PF05368"/>
    </source>
</evidence>
<dbReference type="EMBL" id="KB445557">
    <property type="protein sequence ID" value="EMC95120.1"/>
    <property type="molecule type" value="Genomic_DNA"/>
</dbReference>
<protein>
    <recommendedName>
        <fullName evidence="1">NmrA-like domain-containing protein</fullName>
    </recommendedName>
</protein>
<dbReference type="SUPFAM" id="SSF51735">
    <property type="entry name" value="NAD(P)-binding Rossmann-fold domains"/>
    <property type="match status" value="1"/>
</dbReference>
<dbReference type="RefSeq" id="XP_007677728.1">
    <property type="nucleotide sequence ID" value="XM_007679538.1"/>
</dbReference>
<dbReference type="HOGENOM" id="CLU_007383_10_4_1"/>
<dbReference type="Gene3D" id="3.40.50.720">
    <property type="entry name" value="NAD(P)-binding Rossmann-like Domain"/>
    <property type="match status" value="1"/>
</dbReference>
<evidence type="ECO:0000313" key="3">
    <source>
        <dbReference type="Proteomes" id="UP000011761"/>
    </source>
</evidence>
<dbReference type="AlphaFoldDB" id="M2N8G6"/>
<dbReference type="InterPro" id="IPR052718">
    <property type="entry name" value="NmrA-type_oxidoreductase"/>
</dbReference>
<organism evidence="2 3">
    <name type="scientific">Baudoinia panamericana (strain UAMH 10762)</name>
    <name type="common">Angels' share fungus</name>
    <name type="synonym">Baudoinia compniacensis (strain UAMH 10762)</name>
    <dbReference type="NCBI Taxonomy" id="717646"/>
    <lineage>
        <taxon>Eukaryota</taxon>
        <taxon>Fungi</taxon>
        <taxon>Dikarya</taxon>
        <taxon>Ascomycota</taxon>
        <taxon>Pezizomycotina</taxon>
        <taxon>Dothideomycetes</taxon>
        <taxon>Dothideomycetidae</taxon>
        <taxon>Mycosphaerellales</taxon>
        <taxon>Teratosphaeriaceae</taxon>
        <taxon>Baudoinia</taxon>
    </lineage>
</organism>
<dbReference type="InterPro" id="IPR036291">
    <property type="entry name" value="NAD(P)-bd_dom_sf"/>
</dbReference>
<name>M2N8G6_BAUPA</name>
<gene>
    <name evidence="2" type="ORF">BAUCODRAFT_526772</name>
</gene>
<feature type="domain" description="NmrA-like" evidence="1">
    <location>
        <begin position="2"/>
        <end position="267"/>
    </location>
</feature>
<reference evidence="2 3" key="1">
    <citation type="journal article" date="2012" name="PLoS Pathog.">
        <title>Diverse lifestyles and strategies of plant pathogenesis encoded in the genomes of eighteen Dothideomycetes fungi.</title>
        <authorList>
            <person name="Ohm R.A."/>
            <person name="Feau N."/>
            <person name="Henrissat B."/>
            <person name="Schoch C.L."/>
            <person name="Horwitz B.A."/>
            <person name="Barry K.W."/>
            <person name="Condon B.J."/>
            <person name="Copeland A.C."/>
            <person name="Dhillon B."/>
            <person name="Glaser F."/>
            <person name="Hesse C.N."/>
            <person name="Kosti I."/>
            <person name="LaButti K."/>
            <person name="Lindquist E.A."/>
            <person name="Lucas S."/>
            <person name="Salamov A.A."/>
            <person name="Bradshaw R.E."/>
            <person name="Ciuffetti L."/>
            <person name="Hamelin R.C."/>
            <person name="Kema G.H.J."/>
            <person name="Lawrence C."/>
            <person name="Scott J.A."/>
            <person name="Spatafora J.W."/>
            <person name="Turgeon B.G."/>
            <person name="de Wit P.J.G.M."/>
            <person name="Zhong S."/>
            <person name="Goodwin S.B."/>
            <person name="Grigoriev I.V."/>
        </authorList>
    </citation>
    <scope>NUCLEOTIDE SEQUENCE [LARGE SCALE GENOMIC DNA]</scope>
    <source>
        <strain evidence="2 3">UAMH 10762</strain>
    </source>
</reference>
<dbReference type="eggNOG" id="ENOG502S0NM">
    <property type="taxonomic scope" value="Eukaryota"/>
</dbReference>
<dbReference type="OMA" id="WWSSTYE"/>
<dbReference type="Proteomes" id="UP000011761">
    <property type="component" value="Unassembled WGS sequence"/>
</dbReference>
<dbReference type="OrthoDB" id="419598at2759"/>
<sequence length="312" mass="34631">MTLTIVGASGKLGFATLNALLDHNLLPAHDITCTTSSDTGAQKLGSARLKGVQIKSVNWDDSAEVWESILSGCTNLFLISSARIDKDFNNAPPGHGRESDHYKALEAARKAGVKHVYYTSLAFANPSKSRVMKAHERSEEWLHNHAGSMQYTIIREGLYNESWPLYLGHYNLPNDDRTEVPVAGDSKISWTSIADLGLANAIILAAPSEEWAGKTFYLSQQKAHSLQDVAAMVSTAKGKEVKLKVVTKDEHVEYYVQQRQMPRPMVEWWADSYLALQDNECLIEDPTLEQLLAERGAKPQQMEDTVKQMLGS</sequence>
<proteinExistence type="predicted"/>
<dbReference type="PANTHER" id="PTHR47129">
    <property type="entry name" value="QUINONE OXIDOREDUCTASE 2"/>
    <property type="match status" value="1"/>
</dbReference>
<dbReference type="Pfam" id="PF05368">
    <property type="entry name" value="NmrA"/>
    <property type="match status" value="1"/>
</dbReference>
<dbReference type="KEGG" id="bcom:BAUCODRAFT_526772"/>
<evidence type="ECO:0000313" key="2">
    <source>
        <dbReference type="EMBL" id="EMC95120.1"/>
    </source>
</evidence>
<dbReference type="GeneID" id="19115180"/>
<dbReference type="STRING" id="717646.M2N8G6"/>
<dbReference type="Gene3D" id="3.90.25.10">
    <property type="entry name" value="UDP-galactose 4-epimerase, domain 1"/>
    <property type="match status" value="1"/>
</dbReference>
<dbReference type="PANTHER" id="PTHR47129:SF1">
    <property type="entry name" value="NMRA-LIKE DOMAIN-CONTAINING PROTEIN"/>
    <property type="match status" value="1"/>
</dbReference>
<dbReference type="InterPro" id="IPR008030">
    <property type="entry name" value="NmrA-like"/>
</dbReference>